<keyword evidence="4" id="KW-1185">Reference proteome</keyword>
<keyword evidence="1" id="KW-1133">Transmembrane helix</keyword>
<comment type="caution">
    <text evidence="3">The sequence shown here is derived from an EMBL/GenBank/DDBJ whole genome shotgun (WGS) entry which is preliminary data.</text>
</comment>
<evidence type="ECO:0000256" key="1">
    <source>
        <dbReference type="SAM" id="Phobius"/>
    </source>
</evidence>
<dbReference type="InterPro" id="IPR054293">
    <property type="entry name" value="DUF7029"/>
</dbReference>
<keyword evidence="1" id="KW-0812">Transmembrane</keyword>
<gene>
    <name evidence="3" type="ORF">N8I77_008678</name>
</gene>
<sequence length="560" mass="61659">MSPRITGRQDALGLENDRYHHCPLLVLSSLVFILSHQLSHSFFYFSVVLVERRTFILAKTTLSILSNPQSLLCEIPRRILLHRTMKMRISVGLAALIASVAYAAPLTSAIVPRSADAATEERSKLQLIPIANESRKKFGVGRNIAPTRKLDLSWKTPDEASLVSVNLDMQHPAVILEDIDDVTAVDCIGQTRVAVTFSDKDAFDEALEDWSGLNDSFVMVTNHQGDCDAELERSFFVADTDSLAAFESNLTIIAKAEKSDVYSTANSTEINFNSVATATGQVDKRGISLNKEGLTIAYDYALPSDQTIVDTTYVKIQLNQAEINNSVTYAGHIKWELFKGVTEFTIDIDKSMRHYANMTIEVDGVYDQSWTWSPAGLTYSLIEIPGILSLGPSAGISFGGEVTASVGGAVTVDFTSAMPNGSIHLDMVHWDQSTSYGWTTEKTATYNTTEKAQLTLKPFIDFTVEFACELFDGLLDLSTGITAEPSFPFVTTATATQYHNATGGVTYPNSTDTCLNGLSEEIDFEFTIKAFATQFLSVTLYDYKVEVWKGCLNWLNFGKH</sequence>
<reference evidence="3" key="1">
    <citation type="submission" date="2023-06" db="EMBL/GenBank/DDBJ databases">
        <authorList>
            <person name="Noh H."/>
        </authorList>
    </citation>
    <scope>NUCLEOTIDE SEQUENCE</scope>
    <source>
        <strain evidence="3">DUCC20226</strain>
    </source>
</reference>
<protein>
    <recommendedName>
        <fullName evidence="2">DUF7029 domain-containing protein</fullName>
    </recommendedName>
</protein>
<dbReference type="AlphaFoldDB" id="A0AAD9VZZ7"/>
<feature type="domain" description="DUF7029" evidence="2">
    <location>
        <begin position="167"/>
        <end position="268"/>
    </location>
</feature>
<accession>A0AAD9VZZ7</accession>
<dbReference type="EMBL" id="JAUJFL010000005">
    <property type="protein sequence ID" value="KAK2602118.1"/>
    <property type="molecule type" value="Genomic_DNA"/>
</dbReference>
<name>A0AAD9VZZ7_PHOAM</name>
<organism evidence="3 4">
    <name type="scientific">Phomopsis amygdali</name>
    <name type="common">Fusicoccum amygdali</name>
    <dbReference type="NCBI Taxonomy" id="1214568"/>
    <lineage>
        <taxon>Eukaryota</taxon>
        <taxon>Fungi</taxon>
        <taxon>Dikarya</taxon>
        <taxon>Ascomycota</taxon>
        <taxon>Pezizomycotina</taxon>
        <taxon>Sordariomycetes</taxon>
        <taxon>Sordariomycetidae</taxon>
        <taxon>Diaporthales</taxon>
        <taxon>Diaporthaceae</taxon>
        <taxon>Diaporthe</taxon>
    </lineage>
</organism>
<keyword evidence="1" id="KW-0472">Membrane</keyword>
<dbReference type="Proteomes" id="UP001265746">
    <property type="component" value="Unassembled WGS sequence"/>
</dbReference>
<feature type="transmembrane region" description="Helical" evidence="1">
    <location>
        <begin position="87"/>
        <end position="104"/>
    </location>
</feature>
<evidence type="ECO:0000313" key="3">
    <source>
        <dbReference type="EMBL" id="KAK2602118.1"/>
    </source>
</evidence>
<evidence type="ECO:0000313" key="4">
    <source>
        <dbReference type="Proteomes" id="UP001265746"/>
    </source>
</evidence>
<proteinExistence type="predicted"/>
<dbReference type="Pfam" id="PF22974">
    <property type="entry name" value="DUF7029"/>
    <property type="match status" value="1"/>
</dbReference>
<evidence type="ECO:0000259" key="2">
    <source>
        <dbReference type="Pfam" id="PF22974"/>
    </source>
</evidence>